<sequence length="134" mass="15102">MGKLTNILIMMGSIVSTGFGVWHLFVPGIWNWYSYIDSSAKELILAVRALNVFFSLSLILFGIANMLLAYGSSSNRYSMMVVLSATCALWLTRIIFQIVYPQGTMNPFLQYGMLAIFIGVFLCYFISLCRIIVK</sequence>
<feature type="transmembrane region" description="Helical" evidence="1">
    <location>
        <begin position="112"/>
        <end position="133"/>
    </location>
</feature>
<dbReference type="RefSeq" id="WP_084234689.1">
    <property type="nucleotide sequence ID" value="NZ_FWXW01000004.1"/>
</dbReference>
<reference evidence="2 3" key="1">
    <citation type="submission" date="2017-04" db="EMBL/GenBank/DDBJ databases">
        <authorList>
            <person name="Afonso C.L."/>
            <person name="Miller P.J."/>
            <person name="Scott M.A."/>
            <person name="Spackman E."/>
            <person name="Goraichik I."/>
            <person name="Dimitrov K.M."/>
            <person name="Suarez D.L."/>
            <person name="Swayne D.E."/>
        </authorList>
    </citation>
    <scope>NUCLEOTIDE SEQUENCE [LARGE SCALE GENOMIC DNA]</scope>
    <source>
        <strain evidence="2 3">DSM 12816</strain>
    </source>
</reference>
<feature type="transmembrane region" description="Helical" evidence="1">
    <location>
        <begin position="45"/>
        <end position="68"/>
    </location>
</feature>
<organism evidence="2 3">
    <name type="scientific">Papillibacter cinnamivorans DSM 12816</name>
    <dbReference type="NCBI Taxonomy" id="1122930"/>
    <lineage>
        <taxon>Bacteria</taxon>
        <taxon>Bacillati</taxon>
        <taxon>Bacillota</taxon>
        <taxon>Clostridia</taxon>
        <taxon>Eubacteriales</taxon>
        <taxon>Oscillospiraceae</taxon>
        <taxon>Papillibacter</taxon>
    </lineage>
</organism>
<keyword evidence="1" id="KW-1133">Transmembrane helix</keyword>
<evidence type="ECO:0000256" key="1">
    <source>
        <dbReference type="SAM" id="Phobius"/>
    </source>
</evidence>
<name>A0A1W2AXA3_9FIRM</name>
<gene>
    <name evidence="2" type="ORF">SAMN02745168_2022</name>
</gene>
<dbReference type="OrthoDB" id="2043252at2"/>
<evidence type="ECO:0000313" key="2">
    <source>
        <dbReference type="EMBL" id="SMC65339.1"/>
    </source>
</evidence>
<accession>A0A1W2AXA3</accession>
<protein>
    <recommendedName>
        <fullName evidence="4">DUF4345 domain-containing protein</fullName>
    </recommendedName>
</protein>
<keyword evidence="3" id="KW-1185">Reference proteome</keyword>
<dbReference type="AlphaFoldDB" id="A0A1W2AXA3"/>
<proteinExistence type="predicted"/>
<dbReference type="Proteomes" id="UP000192790">
    <property type="component" value="Unassembled WGS sequence"/>
</dbReference>
<feature type="transmembrane region" description="Helical" evidence="1">
    <location>
        <begin position="80"/>
        <end position="100"/>
    </location>
</feature>
<keyword evidence="1" id="KW-0812">Transmembrane</keyword>
<evidence type="ECO:0008006" key="4">
    <source>
        <dbReference type="Google" id="ProtNLM"/>
    </source>
</evidence>
<feature type="transmembrane region" description="Helical" evidence="1">
    <location>
        <begin position="7"/>
        <end position="25"/>
    </location>
</feature>
<keyword evidence="1" id="KW-0472">Membrane</keyword>
<evidence type="ECO:0000313" key="3">
    <source>
        <dbReference type="Proteomes" id="UP000192790"/>
    </source>
</evidence>
<dbReference type="EMBL" id="FWXW01000004">
    <property type="protein sequence ID" value="SMC65339.1"/>
    <property type="molecule type" value="Genomic_DNA"/>
</dbReference>